<proteinExistence type="predicted"/>
<evidence type="ECO:0000313" key="8">
    <source>
        <dbReference type="EMBL" id="HJG97604.1"/>
    </source>
</evidence>
<dbReference type="Proteomes" id="UP000776700">
    <property type="component" value="Unassembled WGS sequence"/>
</dbReference>
<dbReference type="InterPro" id="IPR015867">
    <property type="entry name" value="N-reg_PII/ATP_PRibTrfase_C"/>
</dbReference>
<accession>A0A921N3M5</accession>
<name>A0A921N3M5_9FIRM</name>
<evidence type="ECO:0000256" key="2">
    <source>
        <dbReference type="ARBA" id="ARBA00022475"/>
    </source>
</evidence>
<dbReference type="Gene3D" id="3.30.70.120">
    <property type="match status" value="1"/>
</dbReference>
<keyword evidence="5 6" id="KW-0472">Membrane</keyword>
<reference evidence="8" key="1">
    <citation type="journal article" date="2021" name="PeerJ">
        <title>Extensive microbial diversity within the chicken gut microbiome revealed by metagenomics and culture.</title>
        <authorList>
            <person name="Gilroy R."/>
            <person name="Ravi A."/>
            <person name="Getino M."/>
            <person name="Pursley I."/>
            <person name="Horton D.L."/>
            <person name="Alikhan N.F."/>
            <person name="Baker D."/>
            <person name="Gharbi K."/>
            <person name="Hall N."/>
            <person name="Watson M."/>
            <person name="Adriaenssens E.M."/>
            <person name="Foster-Nyarko E."/>
            <person name="Jarju S."/>
            <person name="Secka A."/>
            <person name="Antonio M."/>
            <person name="Oren A."/>
            <person name="Chaudhuri R.R."/>
            <person name="La Ragione R."/>
            <person name="Hildebrand F."/>
            <person name="Pallen M.J."/>
        </authorList>
    </citation>
    <scope>NUCLEOTIDE SEQUENCE</scope>
    <source>
        <strain evidence="8">1277</strain>
    </source>
</reference>
<evidence type="ECO:0000256" key="6">
    <source>
        <dbReference type="SAM" id="Phobius"/>
    </source>
</evidence>
<evidence type="ECO:0000256" key="3">
    <source>
        <dbReference type="ARBA" id="ARBA00022692"/>
    </source>
</evidence>
<keyword evidence="4 6" id="KW-1133">Transmembrane helix</keyword>
<evidence type="ECO:0000259" key="7">
    <source>
        <dbReference type="Pfam" id="PF10035"/>
    </source>
</evidence>
<evidence type="ECO:0000313" key="9">
    <source>
        <dbReference type="Proteomes" id="UP000776700"/>
    </source>
</evidence>
<dbReference type="InterPro" id="IPR003740">
    <property type="entry name" value="YitT"/>
</dbReference>
<comment type="caution">
    <text evidence="8">The sequence shown here is derived from an EMBL/GenBank/DDBJ whole genome shotgun (WGS) entry which is preliminary data.</text>
</comment>
<dbReference type="CDD" id="cd16380">
    <property type="entry name" value="YitT_C"/>
    <property type="match status" value="1"/>
</dbReference>
<feature type="transmembrane region" description="Helical" evidence="6">
    <location>
        <begin position="43"/>
        <end position="64"/>
    </location>
</feature>
<protein>
    <submittedName>
        <fullName evidence="8">YitT family protein</fullName>
    </submittedName>
</protein>
<dbReference type="InterPro" id="IPR019264">
    <property type="entry name" value="DUF2179"/>
</dbReference>
<reference evidence="8" key="2">
    <citation type="submission" date="2021-09" db="EMBL/GenBank/DDBJ databases">
        <authorList>
            <person name="Gilroy R."/>
        </authorList>
    </citation>
    <scope>NUCLEOTIDE SEQUENCE</scope>
    <source>
        <strain evidence="8">1277</strain>
    </source>
</reference>
<dbReference type="GO" id="GO:0005886">
    <property type="term" value="C:plasma membrane"/>
    <property type="evidence" value="ECO:0007669"/>
    <property type="project" value="UniProtKB-SubCell"/>
</dbReference>
<feature type="transmembrane region" description="Helical" evidence="6">
    <location>
        <begin position="136"/>
        <end position="159"/>
    </location>
</feature>
<dbReference type="AlphaFoldDB" id="A0A921N3M5"/>
<dbReference type="PANTHER" id="PTHR33545:SF9">
    <property type="entry name" value="UPF0750 MEMBRANE PROTEIN YITE"/>
    <property type="match status" value="1"/>
</dbReference>
<dbReference type="EMBL" id="DYUB01000340">
    <property type="protein sequence ID" value="HJG97604.1"/>
    <property type="molecule type" value="Genomic_DNA"/>
</dbReference>
<gene>
    <name evidence="8" type="ORF">K8V90_10925</name>
</gene>
<dbReference type="InterPro" id="IPR051461">
    <property type="entry name" value="UPF0750_membrane"/>
</dbReference>
<sequence length="274" mass="29954">MIILCLGCFIMAIGLNMFLEPYTIASGGLTGLAIVFKSLFNTPLWLINLAFNIPLFIIGIKILGKNDALKTLIGILLLTFFLKVTEGLTTYNTTSDILLSAIAGGVVVGISLGMLFRVDASTGGSELACLILNKIFPFISISTFLFIIDGIVIVLAGLVSRNIETALYATISLYITIKISDTIVEGFDFSKSFIIVTDKFDELSKTIMKDLERGVTFLEGRGGYTNIKRDVLLVVVSRREEVHLKKLVNNIDPMAFIIINDAHEVLGEGFSKKI</sequence>
<feature type="domain" description="DUF2179" evidence="7">
    <location>
        <begin position="213"/>
        <end position="267"/>
    </location>
</feature>
<feature type="transmembrane region" description="Helical" evidence="6">
    <location>
        <begin position="97"/>
        <end position="116"/>
    </location>
</feature>
<keyword evidence="2" id="KW-1003">Cell membrane</keyword>
<evidence type="ECO:0000256" key="1">
    <source>
        <dbReference type="ARBA" id="ARBA00004651"/>
    </source>
</evidence>
<evidence type="ECO:0000256" key="5">
    <source>
        <dbReference type="ARBA" id="ARBA00023136"/>
    </source>
</evidence>
<keyword evidence="3 6" id="KW-0812">Transmembrane</keyword>
<comment type="subcellular location">
    <subcellularLocation>
        <location evidence="1">Cell membrane</location>
        <topology evidence="1">Multi-pass membrane protein</topology>
    </subcellularLocation>
</comment>
<dbReference type="Pfam" id="PF10035">
    <property type="entry name" value="DUF2179"/>
    <property type="match status" value="1"/>
</dbReference>
<dbReference type="PANTHER" id="PTHR33545">
    <property type="entry name" value="UPF0750 MEMBRANE PROTEIN YITT-RELATED"/>
    <property type="match status" value="1"/>
</dbReference>
<evidence type="ECO:0000256" key="4">
    <source>
        <dbReference type="ARBA" id="ARBA00022989"/>
    </source>
</evidence>
<organism evidence="8 9">
    <name type="scientific">Romboutsia timonensis</name>
    <dbReference type="NCBI Taxonomy" id="1776391"/>
    <lineage>
        <taxon>Bacteria</taxon>
        <taxon>Bacillati</taxon>
        <taxon>Bacillota</taxon>
        <taxon>Clostridia</taxon>
        <taxon>Peptostreptococcales</taxon>
        <taxon>Peptostreptococcaceae</taxon>
        <taxon>Romboutsia</taxon>
    </lineage>
</organism>
<dbReference type="PIRSF" id="PIRSF006483">
    <property type="entry name" value="Membrane_protein_YitT"/>
    <property type="match status" value="1"/>
</dbReference>
<dbReference type="Pfam" id="PF02588">
    <property type="entry name" value="YitT_membrane"/>
    <property type="match status" value="1"/>
</dbReference>